<feature type="transmembrane region" description="Helical" evidence="1">
    <location>
        <begin position="141"/>
        <end position="163"/>
    </location>
</feature>
<feature type="transmembrane region" description="Helical" evidence="1">
    <location>
        <begin position="192"/>
        <end position="212"/>
    </location>
</feature>
<sequence>MNFRTVEAKIRKSTFVESIPLLATSFVLIFFICLLVSTVAADKVAESMAMGMMYSALVSIIPFALALKYCLRHVVEGRRHHYEALRLFGLALKRIRRALFLELLIVYFFFSIVSAVLVPVLMKPIFLVLYSDFGIDLPQGLPSPLLVAVISWCAIACLSFVLFQQETRVLEDLSQSPARIDPNPRNPRAAELLRYPLGIAASVVLLVGFVAMPQADPSSRWPLIFIYCVPFLVSAASVFFYAVVLYFAEYLSLKIRGWDPPILGVRYARSFVATTTLRVSCVFILFPIILFIVNDSALYSARGELADNVRNVYVGAPQDGQTISTSAAKNICQDHAADCLGVLSWVPAVQDSGELQPSTMEEGAVFALVEDRDGAVSSLVKDREVVETEPLSPFDQTWMRPWDKTFNSEVDPSWGRGERQDEGYAVVIFSKQVELSDSQAMEVVGAQQWAENLPSTLLYGPNGTGTSEFIPLFAYVIVGGAVLIFGLALAQQGRLIRFTKTIWEQGVSVAEAHRNRKLANCLPSAFALALSLGSAALLGTYMHSYIAHKLVLHFPAVPVGLILFLVVVVGLAAVGSNFVKGPQPAKN</sequence>
<feature type="transmembrane region" description="Helical" evidence="1">
    <location>
        <begin position="269"/>
        <end position="293"/>
    </location>
</feature>
<evidence type="ECO:0000256" key="1">
    <source>
        <dbReference type="SAM" id="Phobius"/>
    </source>
</evidence>
<comment type="caution">
    <text evidence="2">The sequence shown here is derived from an EMBL/GenBank/DDBJ whole genome shotgun (WGS) entry which is preliminary data.</text>
</comment>
<proteinExistence type="predicted"/>
<protein>
    <submittedName>
        <fullName evidence="2">ABC transporter permease</fullName>
    </submittedName>
</protein>
<name>A0AAE4NLM9_9CORY</name>
<feature type="transmembrane region" description="Helical" evidence="1">
    <location>
        <begin position="21"/>
        <end position="40"/>
    </location>
</feature>
<feature type="transmembrane region" description="Helical" evidence="1">
    <location>
        <begin position="469"/>
        <end position="490"/>
    </location>
</feature>
<accession>A0AAE4NLM9</accession>
<feature type="transmembrane region" description="Helical" evidence="1">
    <location>
        <begin position="99"/>
        <end position="121"/>
    </location>
</feature>
<gene>
    <name evidence="2" type="ORF">RAE03_05965</name>
</gene>
<evidence type="ECO:0000313" key="3">
    <source>
        <dbReference type="Proteomes" id="UP001185706"/>
    </source>
</evidence>
<reference evidence="2" key="1">
    <citation type="submission" date="2023-08" db="EMBL/GenBank/DDBJ databases">
        <title>Genomic characterization of the C. tuberculostearicum species complex, a ubiquitous member of the human skin microbiome.</title>
        <authorList>
            <person name="Ahmed N."/>
            <person name="Deming C."/>
            <person name="Conlan S."/>
            <person name="Segre J."/>
        </authorList>
    </citation>
    <scope>NUCLEOTIDE SEQUENCE</scope>
    <source>
        <strain evidence="2">CTNIH22</strain>
    </source>
</reference>
<organism evidence="2 3">
    <name type="scientific">Corynebacterium tuberculostearicum</name>
    <dbReference type="NCBI Taxonomy" id="38304"/>
    <lineage>
        <taxon>Bacteria</taxon>
        <taxon>Bacillati</taxon>
        <taxon>Actinomycetota</taxon>
        <taxon>Actinomycetes</taxon>
        <taxon>Mycobacteriales</taxon>
        <taxon>Corynebacteriaceae</taxon>
        <taxon>Corynebacterium</taxon>
    </lineage>
</organism>
<feature type="transmembrane region" description="Helical" evidence="1">
    <location>
        <begin position="52"/>
        <end position="71"/>
    </location>
</feature>
<dbReference type="Proteomes" id="UP001185706">
    <property type="component" value="Unassembled WGS sequence"/>
</dbReference>
<keyword evidence="1" id="KW-0472">Membrane</keyword>
<keyword evidence="1" id="KW-0812">Transmembrane</keyword>
<keyword evidence="1" id="KW-1133">Transmembrane helix</keyword>
<feature type="transmembrane region" description="Helical" evidence="1">
    <location>
        <begin position="224"/>
        <end position="248"/>
    </location>
</feature>
<dbReference type="EMBL" id="JAVBIB010000008">
    <property type="protein sequence ID" value="MDV2419327.1"/>
    <property type="molecule type" value="Genomic_DNA"/>
</dbReference>
<dbReference type="AlphaFoldDB" id="A0AAE4NLM9"/>
<feature type="transmembrane region" description="Helical" evidence="1">
    <location>
        <begin position="521"/>
        <end position="542"/>
    </location>
</feature>
<dbReference type="RefSeq" id="WP_316993399.1">
    <property type="nucleotide sequence ID" value="NZ_JAVBIB010000008.1"/>
</dbReference>
<evidence type="ECO:0000313" key="2">
    <source>
        <dbReference type="EMBL" id="MDV2419327.1"/>
    </source>
</evidence>
<feature type="transmembrane region" description="Helical" evidence="1">
    <location>
        <begin position="554"/>
        <end position="579"/>
    </location>
</feature>